<evidence type="ECO:0000256" key="4">
    <source>
        <dbReference type="ARBA" id="ARBA00023125"/>
    </source>
</evidence>
<dbReference type="Gene3D" id="6.10.250.980">
    <property type="match status" value="1"/>
</dbReference>
<protein>
    <recommendedName>
        <fullName evidence="8">Hairy and enhancer of split-related protein HELT</fullName>
    </recommendedName>
    <alternativeName>
        <fullName evidence="9">HES/HEY-like transcription factor</fullName>
    </alternativeName>
</protein>
<reference evidence="12" key="1">
    <citation type="submission" date="2025-08" db="UniProtKB">
        <authorList>
            <consortium name="Ensembl"/>
        </authorList>
    </citation>
    <scope>IDENTIFICATION</scope>
</reference>
<dbReference type="PANTHER" id="PTHR10985">
    <property type="entry name" value="BASIC HELIX-LOOP-HELIX TRANSCRIPTION FACTOR, HES-RELATED"/>
    <property type="match status" value="1"/>
</dbReference>
<comment type="subcellular location">
    <subcellularLocation>
        <location evidence="1">Nucleus</location>
    </subcellularLocation>
</comment>
<dbReference type="InterPro" id="IPR036638">
    <property type="entry name" value="HLH_DNA-bd_sf"/>
</dbReference>
<dbReference type="InterPro" id="IPR003650">
    <property type="entry name" value="Orange_dom"/>
</dbReference>
<evidence type="ECO:0000259" key="11">
    <source>
        <dbReference type="PROSITE" id="PS51054"/>
    </source>
</evidence>
<comment type="similarity">
    <text evidence="7">Belongs to the HEY family.</text>
</comment>
<keyword evidence="3" id="KW-0805">Transcription regulation</keyword>
<dbReference type="SUPFAM" id="SSF47459">
    <property type="entry name" value="HLH, helix-loop-helix DNA-binding domain"/>
    <property type="match status" value="1"/>
</dbReference>
<evidence type="ECO:0000256" key="5">
    <source>
        <dbReference type="ARBA" id="ARBA00023163"/>
    </source>
</evidence>
<dbReference type="GO" id="GO:0006355">
    <property type="term" value="P:regulation of DNA-templated transcription"/>
    <property type="evidence" value="ECO:0007669"/>
    <property type="project" value="InterPro"/>
</dbReference>
<feature type="domain" description="Orange" evidence="11">
    <location>
        <begin position="104"/>
        <end position="139"/>
    </location>
</feature>
<keyword evidence="4" id="KW-0238">DNA-binding</keyword>
<dbReference type="Gene3D" id="4.10.280.10">
    <property type="entry name" value="Helix-loop-helix DNA-binding domain"/>
    <property type="match status" value="1"/>
</dbReference>
<reference evidence="12" key="2">
    <citation type="submission" date="2025-09" db="UniProtKB">
        <authorList>
            <consortium name="Ensembl"/>
        </authorList>
    </citation>
    <scope>IDENTIFICATION</scope>
</reference>
<evidence type="ECO:0000256" key="8">
    <source>
        <dbReference type="ARBA" id="ARBA00073323"/>
    </source>
</evidence>
<evidence type="ECO:0000313" key="13">
    <source>
        <dbReference type="Proteomes" id="UP000694388"/>
    </source>
</evidence>
<dbReference type="SUPFAM" id="SSF158457">
    <property type="entry name" value="Orange domain-like"/>
    <property type="match status" value="1"/>
</dbReference>
<keyword evidence="6" id="KW-0539">Nucleus</keyword>
<evidence type="ECO:0000256" key="6">
    <source>
        <dbReference type="ARBA" id="ARBA00023242"/>
    </source>
</evidence>
<dbReference type="AlphaFoldDB" id="A0A8C4WZA5"/>
<evidence type="ECO:0000256" key="3">
    <source>
        <dbReference type="ARBA" id="ARBA00023015"/>
    </source>
</evidence>
<dbReference type="Pfam" id="PF07527">
    <property type="entry name" value="Hairy_orange"/>
    <property type="match status" value="1"/>
</dbReference>
<dbReference type="Ensembl" id="ENSEBUT00000022445.1">
    <property type="protein sequence ID" value="ENSEBUP00000021869.1"/>
    <property type="gene ID" value="ENSEBUG00000013500.1"/>
</dbReference>
<dbReference type="GO" id="GO:0005634">
    <property type="term" value="C:nucleus"/>
    <property type="evidence" value="ECO:0007669"/>
    <property type="project" value="UniProtKB-SubCell"/>
</dbReference>
<dbReference type="PROSITE" id="PS51054">
    <property type="entry name" value="ORANGE"/>
    <property type="match status" value="1"/>
</dbReference>
<accession>A0A8C4WZA5</accession>
<sequence length="236" mass="25941">MNVFPFYNYANVFFPLPRVPPTCLTKGGSVSHKVIEKRRRDRINHCLAELGNTVPMALARQDSGKLEKAEILEMTVQYLKALHSADLLRGKDKGDLLRELSSSYQAGYQECLRNLVHYLTAVERLELKDSSYLRVLAFLQARARRPCPAGGLLRSTTCHGSPTSAGPTRTEPFPSQGLSCLPMAPQQAFLPHAGQQTVHQPLHLPSSGHRTIMGAPGGPFECPYVTYLGSMPGGMP</sequence>
<dbReference type="InterPro" id="IPR050370">
    <property type="entry name" value="HES_HEY"/>
</dbReference>
<keyword evidence="2" id="KW-0678">Repressor</keyword>
<evidence type="ECO:0000313" key="12">
    <source>
        <dbReference type="Ensembl" id="ENSEBUP00000021869.1"/>
    </source>
</evidence>
<dbReference type="GO" id="GO:0046983">
    <property type="term" value="F:protein dimerization activity"/>
    <property type="evidence" value="ECO:0007669"/>
    <property type="project" value="InterPro"/>
</dbReference>
<feature type="domain" description="BHLH" evidence="10">
    <location>
        <begin position="27"/>
        <end position="82"/>
    </location>
</feature>
<keyword evidence="13" id="KW-1185">Reference proteome</keyword>
<dbReference type="Pfam" id="PF00010">
    <property type="entry name" value="HLH"/>
    <property type="match status" value="1"/>
</dbReference>
<dbReference type="SMART" id="SM00353">
    <property type="entry name" value="HLH"/>
    <property type="match status" value="1"/>
</dbReference>
<dbReference type="SMART" id="SM00511">
    <property type="entry name" value="ORANGE"/>
    <property type="match status" value="1"/>
</dbReference>
<dbReference type="GO" id="GO:0003677">
    <property type="term" value="F:DNA binding"/>
    <property type="evidence" value="ECO:0007669"/>
    <property type="project" value="UniProtKB-KW"/>
</dbReference>
<keyword evidence="5" id="KW-0804">Transcription</keyword>
<proteinExistence type="inferred from homology"/>
<dbReference type="GeneTree" id="ENSGT00940000160388"/>
<evidence type="ECO:0000256" key="9">
    <source>
        <dbReference type="ARBA" id="ARBA00078769"/>
    </source>
</evidence>
<dbReference type="InterPro" id="IPR011598">
    <property type="entry name" value="bHLH_dom"/>
</dbReference>
<name>A0A8C4WZA5_EPTBU</name>
<dbReference type="FunFam" id="4.10.280.10:FF:000054">
    <property type="entry name" value="hairy and enhancer of split-related protein HELT"/>
    <property type="match status" value="1"/>
</dbReference>
<evidence type="ECO:0000259" key="10">
    <source>
        <dbReference type="PROSITE" id="PS50888"/>
    </source>
</evidence>
<dbReference type="Proteomes" id="UP000694388">
    <property type="component" value="Unplaced"/>
</dbReference>
<evidence type="ECO:0000256" key="7">
    <source>
        <dbReference type="ARBA" id="ARBA00038262"/>
    </source>
</evidence>
<organism evidence="12 13">
    <name type="scientific">Eptatretus burgeri</name>
    <name type="common">Inshore hagfish</name>
    <dbReference type="NCBI Taxonomy" id="7764"/>
    <lineage>
        <taxon>Eukaryota</taxon>
        <taxon>Metazoa</taxon>
        <taxon>Chordata</taxon>
        <taxon>Craniata</taxon>
        <taxon>Vertebrata</taxon>
        <taxon>Cyclostomata</taxon>
        <taxon>Myxini</taxon>
        <taxon>Myxiniformes</taxon>
        <taxon>Myxinidae</taxon>
        <taxon>Eptatretinae</taxon>
        <taxon>Eptatretus</taxon>
    </lineage>
</organism>
<dbReference type="PROSITE" id="PS50888">
    <property type="entry name" value="BHLH"/>
    <property type="match status" value="1"/>
</dbReference>
<evidence type="ECO:0000256" key="2">
    <source>
        <dbReference type="ARBA" id="ARBA00022491"/>
    </source>
</evidence>
<evidence type="ECO:0000256" key="1">
    <source>
        <dbReference type="ARBA" id="ARBA00004123"/>
    </source>
</evidence>